<keyword evidence="1" id="KW-0175">Coiled coil</keyword>
<keyword evidence="4" id="KW-1185">Reference proteome</keyword>
<dbReference type="EMBL" id="BRXY01000267">
    <property type="protein sequence ID" value="GMH82377.1"/>
    <property type="molecule type" value="Genomic_DNA"/>
</dbReference>
<reference evidence="4" key="1">
    <citation type="journal article" date="2023" name="Commun. Biol.">
        <title>Genome analysis of Parmales, the sister group of diatoms, reveals the evolutionary specialization of diatoms from phago-mixotrophs to photoautotrophs.</title>
        <authorList>
            <person name="Ban H."/>
            <person name="Sato S."/>
            <person name="Yoshikawa S."/>
            <person name="Yamada K."/>
            <person name="Nakamura Y."/>
            <person name="Ichinomiya M."/>
            <person name="Sato N."/>
            <person name="Blanc-Mathieu R."/>
            <person name="Endo H."/>
            <person name="Kuwata A."/>
            <person name="Ogata H."/>
        </authorList>
    </citation>
    <scope>NUCLEOTIDE SEQUENCE [LARGE SCALE GENOMIC DNA]</scope>
    <source>
        <strain evidence="4">NIES 3701</strain>
    </source>
</reference>
<name>A0A9W7B1W0_9STRA</name>
<protein>
    <submittedName>
        <fullName evidence="3">Uncharacterized protein</fullName>
    </submittedName>
</protein>
<evidence type="ECO:0000313" key="4">
    <source>
        <dbReference type="Proteomes" id="UP001165085"/>
    </source>
</evidence>
<feature type="region of interest" description="Disordered" evidence="2">
    <location>
        <begin position="152"/>
        <end position="200"/>
    </location>
</feature>
<feature type="compositionally biased region" description="Low complexity" evidence="2">
    <location>
        <begin position="172"/>
        <end position="197"/>
    </location>
</feature>
<evidence type="ECO:0000256" key="1">
    <source>
        <dbReference type="SAM" id="Coils"/>
    </source>
</evidence>
<comment type="caution">
    <text evidence="3">The sequence shown here is derived from an EMBL/GenBank/DDBJ whole genome shotgun (WGS) entry which is preliminary data.</text>
</comment>
<feature type="coiled-coil region" evidence="1">
    <location>
        <begin position="348"/>
        <end position="396"/>
    </location>
</feature>
<feature type="coiled-coil region" evidence="1">
    <location>
        <begin position="448"/>
        <end position="475"/>
    </location>
</feature>
<organism evidence="3 4">
    <name type="scientific">Triparma strigata</name>
    <dbReference type="NCBI Taxonomy" id="1606541"/>
    <lineage>
        <taxon>Eukaryota</taxon>
        <taxon>Sar</taxon>
        <taxon>Stramenopiles</taxon>
        <taxon>Ochrophyta</taxon>
        <taxon>Bolidophyceae</taxon>
        <taxon>Parmales</taxon>
        <taxon>Triparmaceae</taxon>
        <taxon>Triparma</taxon>
    </lineage>
</organism>
<feature type="compositionally biased region" description="Low complexity" evidence="2">
    <location>
        <begin position="76"/>
        <end position="106"/>
    </location>
</feature>
<dbReference type="Proteomes" id="UP001165085">
    <property type="component" value="Unassembled WGS sequence"/>
</dbReference>
<feature type="compositionally biased region" description="Basic residues" evidence="2">
    <location>
        <begin position="63"/>
        <end position="75"/>
    </location>
</feature>
<accession>A0A9W7B1W0</accession>
<feature type="coiled-coil region" evidence="1">
    <location>
        <begin position="505"/>
        <end position="560"/>
    </location>
</feature>
<proteinExistence type="predicted"/>
<feature type="region of interest" description="Disordered" evidence="2">
    <location>
        <begin position="30"/>
        <end position="122"/>
    </location>
</feature>
<evidence type="ECO:0000313" key="3">
    <source>
        <dbReference type="EMBL" id="GMH82377.1"/>
    </source>
</evidence>
<dbReference type="OrthoDB" id="207044at2759"/>
<sequence>MASVSTPPAQLDSDSEDEITFQASGLRLVKGSLGSSDPKQSGLVPCVSMDDENSEPNVDAKSKLRQKAMMARKKQTTTTTTSTTTTTAAAVKPPTATASAVPSPVSDSDDEEDMLLTQHQTAVSALPKTATLSEDLAHDFDESAFLPDQVTEVQETAPVEKSDSPPPPPAPSSTQPNDVSSVSSVSSPSLSQTYSPSTHLPKYSESEYQLALTSQSNRLTAELTTSLTTSLTASLTASLTSKISLEFSKKEEEYTREFTELLEVSETEQNSKIKSLQASNLALTSKLAEVEKVHAETMSLTQSENDAVLEELLQKLDQFELSHNSKLLELQKKCNEKEAVVGALAPQLAEANNRNEELDKKVKGLEEEVGTLKDRIEEKETLASEQTDQINQLKKAHEAEVTVLKDKRVKAVEKMRFEMTKSAESQFAAANQHYHKLKEDFNLKVEECKKNEKSLESLKAKAVQSQKKAAAQEETHTATITQLKLQLATLTAKEASTTVSTRKKLSTLESSNASLLSKISTLQEESDAACMNLGKVVGEKEALVKENQDLQSVCEELMAIVEGNGK</sequence>
<dbReference type="AlphaFoldDB" id="A0A9W7B1W0"/>
<gene>
    <name evidence="3" type="ORF">TrST_g12567</name>
</gene>
<evidence type="ECO:0000256" key="2">
    <source>
        <dbReference type="SAM" id="MobiDB-lite"/>
    </source>
</evidence>